<gene>
    <name evidence="1" type="ORF">NM688_g7410</name>
</gene>
<keyword evidence="2" id="KW-1185">Reference proteome</keyword>
<sequence length="451" mass="50215">MSSTKIPAMQTMPDFTGRIVNNGQYQLTQLLGSGAYGVVYRAVDMSSPSTSSSTSQLAIKVLRKASMSKRTKMHVRREIALHRLMSGHPNVVGMHHAFEDGDYVYITLDYCPGGDLFGKICEEKIYYRNDDLVKKVFLQLLEAVHACHRKRIFHRDLKPENILVNEDGSEVYISDFGLATTNQVSETFGCGSSYYMSPECIGKECGFLAYSNRANDIWALGVVLINMITCRSPWQKAVTMDDCFSDFLLEENYLREMLPISKGANKIFRKIFNYDPIERISIPALRKEILALDTFFMEDDEIARSGRAVKIAHNYCIDEAKAKPTPKAKVKAAVVVKVDVAASPHVLHERPAKFEDTPTPSPITTAQAFIIGSLSSADSEDSDASVSSSGSESNGPVTPATSAQDLDIEVAELNIKLDDYEEGVKVERIMDEKEPLPLRIFKGPRELIWTA</sequence>
<evidence type="ECO:0000313" key="2">
    <source>
        <dbReference type="Proteomes" id="UP001148662"/>
    </source>
</evidence>
<name>A0ACC1S5Q1_9APHY</name>
<protein>
    <submittedName>
        <fullName evidence="1">Uncharacterized protein</fullName>
    </submittedName>
</protein>
<organism evidence="1 2">
    <name type="scientific">Phlebia brevispora</name>
    <dbReference type="NCBI Taxonomy" id="194682"/>
    <lineage>
        <taxon>Eukaryota</taxon>
        <taxon>Fungi</taxon>
        <taxon>Dikarya</taxon>
        <taxon>Basidiomycota</taxon>
        <taxon>Agaricomycotina</taxon>
        <taxon>Agaricomycetes</taxon>
        <taxon>Polyporales</taxon>
        <taxon>Meruliaceae</taxon>
        <taxon>Phlebia</taxon>
    </lineage>
</organism>
<reference evidence="1" key="1">
    <citation type="submission" date="2022-07" db="EMBL/GenBank/DDBJ databases">
        <title>Genome Sequence of Phlebia brevispora.</title>
        <authorList>
            <person name="Buettner E."/>
        </authorList>
    </citation>
    <scope>NUCLEOTIDE SEQUENCE</scope>
    <source>
        <strain evidence="1">MPL23</strain>
    </source>
</reference>
<accession>A0ACC1S5Q1</accession>
<dbReference type="Proteomes" id="UP001148662">
    <property type="component" value="Unassembled WGS sequence"/>
</dbReference>
<dbReference type="EMBL" id="JANHOG010001727">
    <property type="protein sequence ID" value="KAJ3532504.1"/>
    <property type="molecule type" value="Genomic_DNA"/>
</dbReference>
<proteinExistence type="predicted"/>
<comment type="caution">
    <text evidence="1">The sequence shown here is derived from an EMBL/GenBank/DDBJ whole genome shotgun (WGS) entry which is preliminary data.</text>
</comment>
<evidence type="ECO:0000313" key="1">
    <source>
        <dbReference type="EMBL" id="KAJ3532504.1"/>
    </source>
</evidence>